<dbReference type="HOGENOM" id="CLU_3335260_0_0_10"/>
<evidence type="ECO:0000313" key="1">
    <source>
        <dbReference type="EMBL" id="ADF53584.1"/>
    </source>
</evidence>
<dbReference type="EMBL" id="CP001650">
    <property type="protein sequence ID" value="ADF53584.1"/>
    <property type="molecule type" value="Genomic_DNA"/>
</dbReference>
<proteinExistence type="predicted"/>
<dbReference type="Proteomes" id="UP000001654">
    <property type="component" value="Chromosome"/>
</dbReference>
<dbReference type="AlphaFoldDB" id="D5BIH1"/>
<gene>
    <name evidence="1" type="ordered locus">ZPR_3268</name>
</gene>
<evidence type="ECO:0000313" key="2">
    <source>
        <dbReference type="Proteomes" id="UP000001654"/>
    </source>
</evidence>
<protein>
    <submittedName>
        <fullName evidence="1">Uncharacterized protein</fullName>
    </submittedName>
</protein>
<keyword evidence="2" id="KW-1185">Reference proteome</keyword>
<dbReference type="KEGG" id="zpr:ZPR_3268"/>
<organism evidence="1 2">
    <name type="scientific">Zunongwangia profunda (strain DSM 18752 / CCTCC AB 206139 / SM-A87)</name>
    <name type="common">Wangia profunda</name>
    <dbReference type="NCBI Taxonomy" id="655815"/>
    <lineage>
        <taxon>Bacteria</taxon>
        <taxon>Pseudomonadati</taxon>
        <taxon>Bacteroidota</taxon>
        <taxon>Flavobacteriia</taxon>
        <taxon>Flavobacteriales</taxon>
        <taxon>Flavobacteriaceae</taxon>
        <taxon>Zunongwangia</taxon>
    </lineage>
</organism>
<sequence length="43" mass="4833">MVTHVLGLCGLHRRQASYTGQKAGHFDTGYAKVILERILCFLK</sequence>
<accession>D5BIH1</accession>
<reference evidence="1 2" key="1">
    <citation type="journal article" date="2010" name="BMC Genomics">
        <title>The complete genome of Zunongwangia profunda SM-A87 reveals its adaptation to the deep-sea environment and ecological role in sedimentary organic nitrogen degradation.</title>
        <authorList>
            <person name="Qin Q.L."/>
            <person name="Zhang X.Y."/>
            <person name="Wang X.M."/>
            <person name="Liu G.M."/>
            <person name="Chen X.L."/>
            <person name="Xie B.B."/>
            <person name="Dang H.Y."/>
            <person name="Zhou B.C."/>
            <person name="Yu J."/>
            <person name="Zhang Y.Z."/>
        </authorList>
    </citation>
    <scope>NUCLEOTIDE SEQUENCE [LARGE SCALE GENOMIC DNA]</scope>
    <source>
        <strain evidence="2">DSM 18752 / CCTCC AB 206139 / SM-A87</strain>
    </source>
</reference>
<name>D5BIH1_ZUNPS</name>